<dbReference type="InterPro" id="IPR012340">
    <property type="entry name" value="NA-bd_OB-fold"/>
</dbReference>
<dbReference type="Pfam" id="PF22657">
    <property type="entry name" value="SSB_1"/>
    <property type="match status" value="1"/>
</dbReference>
<dbReference type="Proteomes" id="UP001369082">
    <property type="component" value="Unassembled WGS sequence"/>
</dbReference>
<reference evidence="5 6" key="1">
    <citation type="submission" date="2024-02" db="EMBL/GenBank/DDBJ databases">
        <title>Bacteria isolated from the canopy kelp, Nereocystis luetkeana.</title>
        <authorList>
            <person name="Pfister C.A."/>
            <person name="Younker I.T."/>
            <person name="Light S.H."/>
        </authorList>
    </citation>
    <scope>NUCLEOTIDE SEQUENCE [LARGE SCALE GENOMIC DNA]</scope>
    <source>
        <strain evidence="5 6">TI.1.05</strain>
    </source>
</reference>
<proteinExistence type="inferred from homology"/>
<protein>
    <recommendedName>
        <fullName evidence="4">Replication restart protein PriB</fullName>
    </recommendedName>
</protein>
<comment type="subunit">
    <text evidence="4">Homodimer. Interacts with PriA and DnaT. Component of the replication restart primosome. Primosome assembly occurs via a 'hand-off' mechanism. PriA binds to replication forks, subsequently PriB then DnaT bind; DnaT then displaces ssDNA to generate the helicase loading substrate.</text>
</comment>
<comment type="function">
    <text evidence="4">Involved in the restart of stalled replication forks, which reloads the replicative helicase on sites other than the origin of replication; the PriA-PriB pathway is the major replication restart pathway. During primosome assembly it facilitates complex formation between PriA and DnaT on DNA; stabilizes PriA on DNA. Stimulates the DNA unwinding activity of PriA helicase.</text>
</comment>
<dbReference type="SUPFAM" id="SSF50249">
    <property type="entry name" value="Nucleic acid-binding proteins"/>
    <property type="match status" value="1"/>
</dbReference>
<comment type="similarity">
    <text evidence="4">Belongs to the PriB family.</text>
</comment>
<evidence type="ECO:0000256" key="4">
    <source>
        <dbReference type="HAMAP-Rule" id="MF_00720"/>
    </source>
</evidence>
<keyword evidence="1 4" id="KW-0639">Primosome</keyword>
<name>A0ABU9GTZ9_9GAMM</name>
<comment type="caution">
    <text evidence="5">The sequence shown here is derived from an EMBL/GenBank/DDBJ whole genome shotgun (WGS) entry which is preliminary data.</text>
</comment>
<keyword evidence="6" id="KW-1185">Reference proteome</keyword>
<evidence type="ECO:0000256" key="1">
    <source>
        <dbReference type="ARBA" id="ARBA00022515"/>
    </source>
</evidence>
<evidence type="ECO:0000256" key="3">
    <source>
        <dbReference type="ARBA" id="ARBA00023125"/>
    </source>
</evidence>
<dbReference type="HAMAP" id="MF_00720">
    <property type="entry name" value="PriB"/>
    <property type="match status" value="1"/>
</dbReference>
<dbReference type="Gene3D" id="2.40.50.140">
    <property type="entry name" value="Nucleic acid-binding proteins"/>
    <property type="match status" value="1"/>
</dbReference>
<keyword evidence="3 4" id="KW-0238">DNA-binding</keyword>
<organism evidence="5 6">
    <name type="scientific">Psychromonas aquatilis</name>
    <dbReference type="NCBI Taxonomy" id="2005072"/>
    <lineage>
        <taxon>Bacteria</taxon>
        <taxon>Pseudomonadati</taxon>
        <taxon>Pseudomonadota</taxon>
        <taxon>Gammaproteobacteria</taxon>
        <taxon>Alteromonadales</taxon>
        <taxon>Psychromonadaceae</taxon>
        <taxon>Psychromonas</taxon>
    </lineage>
</organism>
<dbReference type="RefSeq" id="WP_341598948.1">
    <property type="nucleotide sequence ID" value="NZ_JBAKAZ010000090.1"/>
</dbReference>
<dbReference type="NCBIfam" id="TIGR04418">
    <property type="entry name" value="PriB_gamma"/>
    <property type="match status" value="1"/>
</dbReference>
<evidence type="ECO:0000313" key="5">
    <source>
        <dbReference type="EMBL" id="MEL0630797.1"/>
    </source>
</evidence>
<dbReference type="PROSITE" id="PS50935">
    <property type="entry name" value="SSB"/>
    <property type="match status" value="1"/>
</dbReference>
<dbReference type="EMBL" id="JBAKAZ010000090">
    <property type="protein sequence ID" value="MEL0630797.1"/>
    <property type="molecule type" value="Genomic_DNA"/>
</dbReference>
<evidence type="ECO:0000313" key="6">
    <source>
        <dbReference type="Proteomes" id="UP001369082"/>
    </source>
</evidence>
<dbReference type="CDD" id="cd04496">
    <property type="entry name" value="SSB_OBF"/>
    <property type="match status" value="1"/>
</dbReference>
<gene>
    <name evidence="4 5" type="primary">priB</name>
    <name evidence="5" type="ORF">V6256_14405</name>
</gene>
<dbReference type="InterPro" id="IPR023646">
    <property type="entry name" value="Prisomal_replication_PriB"/>
</dbReference>
<keyword evidence="2 4" id="KW-0235">DNA replication</keyword>
<dbReference type="InterPro" id="IPR000424">
    <property type="entry name" value="Primosome_PriB/ssb"/>
</dbReference>
<sequence length="101" mass="11187">MTDNFLQLTGIVTESPIHKTSPSGIEHCNLTIEHRSVQEEAGLPRNAMCYMPIATSGPLANQLKNKLSKGMHIKVSGFITYHQSKSNLGKLVLHAQYIEQI</sequence>
<accession>A0ABU9GTZ9</accession>
<dbReference type="PIRSF" id="PIRSF003135">
    <property type="entry name" value="Primosomal_n"/>
    <property type="match status" value="1"/>
</dbReference>
<evidence type="ECO:0000256" key="2">
    <source>
        <dbReference type="ARBA" id="ARBA00022705"/>
    </source>
</evidence>